<evidence type="ECO:0000256" key="2">
    <source>
        <dbReference type="ARBA" id="ARBA00022475"/>
    </source>
</evidence>
<dbReference type="InterPro" id="IPR010656">
    <property type="entry name" value="DctM"/>
</dbReference>
<evidence type="ECO:0000256" key="3">
    <source>
        <dbReference type="ARBA" id="ARBA00022519"/>
    </source>
</evidence>
<comment type="similarity">
    <text evidence="7">Belongs to the TRAP transporter large permease family.</text>
</comment>
<evidence type="ECO:0000256" key="1">
    <source>
        <dbReference type="ARBA" id="ARBA00004429"/>
    </source>
</evidence>
<keyword evidence="6 7" id="KW-0472">Membrane</keyword>
<evidence type="ECO:0000256" key="6">
    <source>
        <dbReference type="ARBA" id="ARBA00023136"/>
    </source>
</evidence>
<gene>
    <name evidence="9" type="ORF">PDMSB3_2950</name>
</gene>
<keyword evidence="10" id="KW-1185">Reference proteome</keyword>
<feature type="transmembrane region" description="Helical" evidence="7">
    <location>
        <begin position="391"/>
        <end position="412"/>
    </location>
</feature>
<evidence type="ECO:0000313" key="10">
    <source>
        <dbReference type="Proteomes" id="UP000325811"/>
    </source>
</evidence>
<feature type="transmembrane region" description="Helical" evidence="7">
    <location>
        <begin position="171"/>
        <end position="192"/>
    </location>
</feature>
<feature type="transmembrane region" description="Helical" evidence="7">
    <location>
        <begin position="240"/>
        <end position="258"/>
    </location>
</feature>
<evidence type="ECO:0000313" key="9">
    <source>
        <dbReference type="EMBL" id="VVD29406.1"/>
    </source>
</evidence>
<feature type="transmembrane region" description="Helical" evidence="7">
    <location>
        <begin position="270"/>
        <end position="292"/>
    </location>
</feature>
<name>A0A5Q4ZN15_9BURK</name>
<feature type="transmembrane region" description="Helical" evidence="7">
    <location>
        <begin position="135"/>
        <end position="159"/>
    </location>
</feature>
<accession>A0A5Q4ZN15</accession>
<dbReference type="InterPro" id="IPR004681">
    <property type="entry name" value="TRAP_DctM"/>
</dbReference>
<dbReference type="EMBL" id="LR699553">
    <property type="protein sequence ID" value="VVD29406.1"/>
    <property type="molecule type" value="Genomic_DNA"/>
</dbReference>
<feature type="transmembrane region" description="Helical" evidence="7">
    <location>
        <begin position="94"/>
        <end position="123"/>
    </location>
</feature>
<evidence type="ECO:0000256" key="5">
    <source>
        <dbReference type="ARBA" id="ARBA00022989"/>
    </source>
</evidence>
<feature type="transmembrane region" description="Helical" evidence="7">
    <location>
        <begin position="213"/>
        <end position="234"/>
    </location>
</feature>
<feature type="transmembrane region" description="Helical" evidence="7">
    <location>
        <begin position="357"/>
        <end position="379"/>
    </location>
</feature>
<proteinExistence type="inferred from homology"/>
<protein>
    <recommendedName>
        <fullName evidence="7">TRAP transporter large permease protein</fullName>
    </recommendedName>
</protein>
<keyword evidence="2" id="KW-1003">Cell membrane</keyword>
<dbReference type="RefSeq" id="WP_007181210.1">
    <property type="nucleotide sequence ID" value="NZ_LR699553.1"/>
</dbReference>
<dbReference type="GO" id="GO:0022857">
    <property type="term" value="F:transmembrane transporter activity"/>
    <property type="evidence" value="ECO:0007669"/>
    <property type="project" value="UniProtKB-UniRule"/>
</dbReference>
<comment type="caution">
    <text evidence="7">Lacks conserved residue(s) required for the propagation of feature annotation.</text>
</comment>
<dbReference type="AlphaFoldDB" id="A0A5Q4ZN15"/>
<feature type="domain" description="TRAP C4-dicarboxylate transport system permease DctM subunit" evidence="8">
    <location>
        <begin position="6"/>
        <end position="414"/>
    </location>
</feature>
<dbReference type="PANTHER" id="PTHR33362">
    <property type="entry name" value="SIALIC ACID TRAP TRANSPORTER PERMEASE PROTEIN SIAT-RELATED"/>
    <property type="match status" value="1"/>
</dbReference>
<reference evidence="9 10" key="1">
    <citation type="submission" date="2019-08" db="EMBL/GenBank/DDBJ databases">
        <authorList>
            <person name="Herpell B J."/>
        </authorList>
    </citation>
    <scope>NUCLEOTIDE SEQUENCE [LARGE SCALE GENOMIC DNA]</scope>
    <source>
        <strain evidence="10">Msb3</strain>
    </source>
</reference>
<keyword evidence="3 7" id="KW-0997">Cell inner membrane</keyword>
<sequence>MPAFLFVLFIGLMALGVPVTMAIGASALSVFAMSGFTDALYVLPQQMLEGIDSPSMMSIPFFILAGNLMNAVGVTDRIFSLALVLVGRFRGGLAQVSVIAAAIFSGISGSALADIAGLGAIEVKAMRERGYPAEFAAAVSVASSVMAPIMPPSIAFIVYASMANASVARMFMAGIVPATLLAISLMVCNRIIAGRRGYPREEAMPFDLAVRTVIAGLPALGAPAIILIGTMGGYTTVGEAGILASVYSILLGFAYRSINLKKVWQAINDTVSVTALIMVIIGFSHFMSWVLAIQQAPQHLAALVLTLTQSPTVLMLLLVAFLLFIGCFIESAPAKLILVPVLLPVIDQFGIDRVQFGVVMTLALALGIAHPPMGVGLFVVTRVSNVSLERVTMAVLPLLIPLLIVLIVVALIPSLSTWLPDLVMGAPS</sequence>
<comment type="subcellular location">
    <subcellularLocation>
        <location evidence="1 7">Cell inner membrane</location>
        <topology evidence="1 7">Multi-pass membrane protein</topology>
    </subcellularLocation>
</comment>
<dbReference type="KEGG" id="pdio:PDMSB3_2950"/>
<dbReference type="Proteomes" id="UP000325811">
    <property type="component" value="Chromosome I"/>
</dbReference>
<organism evidence="9 10">
    <name type="scientific">Paraburkholderia dioscoreae</name>
    <dbReference type="NCBI Taxonomy" id="2604047"/>
    <lineage>
        <taxon>Bacteria</taxon>
        <taxon>Pseudomonadati</taxon>
        <taxon>Pseudomonadota</taxon>
        <taxon>Betaproteobacteria</taxon>
        <taxon>Burkholderiales</taxon>
        <taxon>Burkholderiaceae</taxon>
        <taxon>Paraburkholderia</taxon>
    </lineage>
</organism>
<comment type="subunit">
    <text evidence="7">The complex comprises the extracytoplasmic solute receptor protein and the two transmembrane proteins.</text>
</comment>
<evidence type="ECO:0000256" key="4">
    <source>
        <dbReference type="ARBA" id="ARBA00022692"/>
    </source>
</evidence>
<dbReference type="Pfam" id="PF06808">
    <property type="entry name" value="DctM"/>
    <property type="match status" value="1"/>
</dbReference>
<dbReference type="PANTHER" id="PTHR33362:SF3">
    <property type="entry name" value="SIALIC ACID TRAP TRANSPORTER PERMEASE PROTEIN SIAT"/>
    <property type="match status" value="1"/>
</dbReference>
<dbReference type="PIRSF" id="PIRSF006066">
    <property type="entry name" value="HI0050"/>
    <property type="match status" value="1"/>
</dbReference>
<evidence type="ECO:0000259" key="8">
    <source>
        <dbReference type="Pfam" id="PF06808"/>
    </source>
</evidence>
<evidence type="ECO:0000256" key="7">
    <source>
        <dbReference type="RuleBase" id="RU369079"/>
    </source>
</evidence>
<keyword evidence="5 7" id="KW-1133">Transmembrane helix</keyword>
<dbReference type="GO" id="GO:0005886">
    <property type="term" value="C:plasma membrane"/>
    <property type="evidence" value="ECO:0007669"/>
    <property type="project" value="UniProtKB-SubCell"/>
</dbReference>
<dbReference type="NCBIfam" id="TIGR00786">
    <property type="entry name" value="dctM"/>
    <property type="match status" value="1"/>
</dbReference>
<keyword evidence="7" id="KW-0813">Transport</keyword>
<keyword evidence="4 7" id="KW-0812">Transmembrane</keyword>
<comment type="function">
    <text evidence="7">Part of the tripartite ATP-independent periplasmic (TRAP) transport system.</text>
</comment>